<dbReference type="InterPro" id="IPR040032">
    <property type="entry name" value="DENND1A/B/C"/>
</dbReference>
<accession>A0A9Q0LRG8</accession>
<keyword evidence="6" id="KW-1185">Reference proteome</keyword>
<evidence type="ECO:0000313" key="5">
    <source>
        <dbReference type="EMBL" id="KAJ5076148.1"/>
    </source>
</evidence>
<dbReference type="OrthoDB" id="10266080at2759"/>
<feature type="compositionally biased region" description="Polar residues" evidence="3">
    <location>
        <begin position="466"/>
        <end position="482"/>
    </location>
</feature>
<organism evidence="5 6">
    <name type="scientific">Anaeramoeba ignava</name>
    <name type="common">Anaerobic marine amoeba</name>
    <dbReference type="NCBI Taxonomy" id="1746090"/>
    <lineage>
        <taxon>Eukaryota</taxon>
        <taxon>Metamonada</taxon>
        <taxon>Anaeramoebidae</taxon>
        <taxon>Anaeramoeba</taxon>
    </lineage>
</organism>
<dbReference type="FunFam" id="3.40.50.11500:FF:000004">
    <property type="entry name" value="DENN domain-containing protein 2C isoform X1"/>
    <property type="match status" value="1"/>
</dbReference>
<evidence type="ECO:0000313" key="6">
    <source>
        <dbReference type="Proteomes" id="UP001149090"/>
    </source>
</evidence>
<reference evidence="5" key="1">
    <citation type="submission" date="2022-10" db="EMBL/GenBank/DDBJ databases">
        <title>Novel sulphate-reducing endosymbionts in the free-living metamonad Anaeramoeba.</title>
        <authorList>
            <person name="Jerlstrom-Hultqvist J."/>
            <person name="Cepicka I."/>
            <person name="Gallot-Lavallee L."/>
            <person name="Salas-Leiva D."/>
            <person name="Curtis B.A."/>
            <person name="Zahonova K."/>
            <person name="Pipaliya S."/>
            <person name="Dacks J."/>
            <person name="Roger A.J."/>
        </authorList>
    </citation>
    <scope>NUCLEOTIDE SEQUENCE</scope>
    <source>
        <strain evidence="5">BMAN</strain>
    </source>
</reference>
<dbReference type="SMART" id="SM00800">
    <property type="entry name" value="uDENN"/>
    <property type="match status" value="1"/>
</dbReference>
<dbReference type="GO" id="GO:0006897">
    <property type="term" value="P:endocytosis"/>
    <property type="evidence" value="ECO:0007669"/>
    <property type="project" value="TreeGrafter"/>
</dbReference>
<dbReference type="GO" id="GO:1901981">
    <property type="term" value="F:phosphatidylinositol phosphate binding"/>
    <property type="evidence" value="ECO:0007669"/>
    <property type="project" value="TreeGrafter"/>
</dbReference>
<dbReference type="Pfam" id="PF03456">
    <property type="entry name" value="uDENN"/>
    <property type="match status" value="1"/>
</dbReference>
<proteinExistence type="predicted"/>
<dbReference type="GO" id="GO:0032456">
    <property type="term" value="P:endocytic recycling"/>
    <property type="evidence" value="ECO:0007669"/>
    <property type="project" value="TreeGrafter"/>
</dbReference>
<protein>
    <submittedName>
        <fullName evidence="5">Denn domain-containing</fullName>
    </submittedName>
</protein>
<dbReference type="PROSITE" id="PS50211">
    <property type="entry name" value="DENN"/>
    <property type="match status" value="1"/>
</dbReference>
<dbReference type="AlphaFoldDB" id="A0A9Q0LRG8"/>
<evidence type="ECO:0000256" key="2">
    <source>
        <dbReference type="ARBA" id="ARBA00023329"/>
    </source>
</evidence>
<dbReference type="InterPro" id="IPR005112">
    <property type="entry name" value="dDENN_dom"/>
</dbReference>
<sequence length="492" mass="57276">MQNQTYQIFDHFYIFSFDKEQTNPNKNPISKLVKNIFSFPNLQKDEFQEKIKQFCYPNISSIKNEQNQKSENFTFVLTGGTGSRIYGITRRYQKKKSQEIESMCFLTQLPLLNIFYEILNQIEMKEIQDSNSLLSLLTSLSNQPIPQPGETLGFNFSNAKTGRNQEIKIQRSDTLLGDIDVSTIFTKLDSRLILCLFASLLFERRIIFISSNIETISNIIHASVSLLQPFQWHHVFIPILPESLIDTACSPMPIIIGIHSNLVPIVDSLPLDEVVFVDLDKNSIEFDPADIALIPSGRATKLIKAMKKQQTLFKKNKPCEFQLIIEEFVEFFITILQNYSSYINYNEHIKSHVFDVDTFISEKKKQIKKFLEAFRHTQMFEVWCREREIMTSSGLNDQSKSSKKTEKNQGKRFGSFFSKKNKNKQDENQSQSKSLKTKIKEKFKNIRSKKNKESDQEISEKESDQEINQTKLNQEEINQNKLNQEEIKSKQI</sequence>
<dbReference type="Gene3D" id="3.40.50.11500">
    <property type="match status" value="1"/>
</dbReference>
<evidence type="ECO:0000259" key="4">
    <source>
        <dbReference type="PROSITE" id="PS50211"/>
    </source>
</evidence>
<dbReference type="Proteomes" id="UP001149090">
    <property type="component" value="Unassembled WGS sequence"/>
</dbReference>
<dbReference type="GO" id="GO:0005085">
    <property type="term" value="F:guanyl-nucleotide exchange factor activity"/>
    <property type="evidence" value="ECO:0007669"/>
    <property type="project" value="InterPro"/>
</dbReference>
<evidence type="ECO:0000256" key="1">
    <source>
        <dbReference type="ARBA" id="ARBA00004132"/>
    </source>
</evidence>
<dbReference type="GO" id="GO:0005829">
    <property type="term" value="C:cytosol"/>
    <property type="evidence" value="ECO:0007669"/>
    <property type="project" value="TreeGrafter"/>
</dbReference>
<dbReference type="SMART" id="SM00799">
    <property type="entry name" value="DENN"/>
    <property type="match status" value="1"/>
</dbReference>
<dbReference type="InterPro" id="IPR005113">
    <property type="entry name" value="uDENN_dom"/>
</dbReference>
<feature type="compositionally biased region" description="Basic and acidic residues" evidence="3">
    <location>
        <begin position="451"/>
        <end position="464"/>
    </location>
</feature>
<dbReference type="Gene3D" id="3.30.450.200">
    <property type="match status" value="1"/>
</dbReference>
<dbReference type="InterPro" id="IPR037516">
    <property type="entry name" value="Tripartite_DENN"/>
</dbReference>
<gene>
    <name evidence="5" type="ORF">M0811_07011</name>
</gene>
<feature type="compositionally biased region" description="Basic and acidic residues" evidence="3">
    <location>
        <begin position="483"/>
        <end position="492"/>
    </location>
</feature>
<feature type="domain" description="UDENN" evidence="4">
    <location>
        <begin position="10"/>
        <end position="396"/>
    </location>
</feature>
<dbReference type="PANTHER" id="PTHR13196:SF14">
    <property type="entry name" value="UDENN DOMAIN-CONTAINING PROTEIN"/>
    <property type="match status" value="1"/>
</dbReference>
<name>A0A9Q0LRG8_ANAIG</name>
<evidence type="ECO:0000256" key="3">
    <source>
        <dbReference type="SAM" id="MobiDB-lite"/>
    </source>
</evidence>
<dbReference type="GO" id="GO:0030136">
    <property type="term" value="C:clathrin-coated vesicle"/>
    <property type="evidence" value="ECO:0007669"/>
    <property type="project" value="UniProtKB-SubCell"/>
</dbReference>
<dbReference type="InterPro" id="IPR043153">
    <property type="entry name" value="DENN_C"/>
</dbReference>
<dbReference type="Pfam" id="PF02141">
    <property type="entry name" value="DENN"/>
    <property type="match status" value="1"/>
</dbReference>
<dbReference type="SMART" id="SM00801">
    <property type="entry name" value="dDENN"/>
    <property type="match status" value="1"/>
</dbReference>
<dbReference type="InterPro" id="IPR001194">
    <property type="entry name" value="cDENN_dom"/>
</dbReference>
<comment type="subcellular location">
    <subcellularLocation>
        <location evidence="1">Cytoplasmic vesicle</location>
        <location evidence="1">Clathrin-coated vesicle</location>
    </subcellularLocation>
</comment>
<comment type="caution">
    <text evidence="5">The sequence shown here is derived from an EMBL/GenBank/DDBJ whole genome shotgun (WGS) entry which is preliminary data.</text>
</comment>
<dbReference type="EMBL" id="JAPDFW010000063">
    <property type="protein sequence ID" value="KAJ5076148.1"/>
    <property type="molecule type" value="Genomic_DNA"/>
</dbReference>
<feature type="region of interest" description="Disordered" evidence="3">
    <location>
        <begin position="394"/>
        <end position="492"/>
    </location>
</feature>
<keyword evidence="2" id="KW-0968">Cytoplasmic vesicle</keyword>
<dbReference type="PANTHER" id="PTHR13196">
    <property type="entry name" value="DENN DOMAIN-CONTAINING"/>
    <property type="match status" value="1"/>
</dbReference>
<dbReference type="OMA" id="LMAPMPY"/>